<dbReference type="PROSITE" id="PS51387">
    <property type="entry name" value="FAD_PCMH"/>
    <property type="match status" value="1"/>
</dbReference>
<dbReference type="PANTHER" id="PTHR42973:SF9">
    <property type="entry name" value="FAD-BINDING PCMH-TYPE DOMAIN-CONTAINING PROTEIN-RELATED"/>
    <property type="match status" value="1"/>
</dbReference>
<evidence type="ECO:0000256" key="6">
    <source>
        <dbReference type="SAM" id="SignalP"/>
    </source>
</evidence>
<dbReference type="InterPro" id="IPR036318">
    <property type="entry name" value="FAD-bd_PCMH-like_sf"/>
</dbReference>
<dbReference type="Pfam" id="PF01565">
    <property type="entry name" value="FAD_binding_4"/>
    <property type="match status" value="1"/>
</dbReference>
<comment type="cofactor">
    <cofactor evidence="1">
        <name>FAD</name>
        <dbReference type="ChEBI" id="CHEBI:57692"/>
    </cofactor>
</comment>
<keyword evidence="4" id="KW-0274">FAD</keyword>
<feature type="signal peptide" evidence="6">
    <location>
        <begin position="1"/>
        <end position="24"/>
    </location>
</feature>
<evidence type="ECO:0000256" key="4">
    <source>
        <dbReference type="ARBA" id="ARBA00022827"/>
    </source>
</evidence>
<dbReference type="Pfam" id="PF08031">
    <property type="entry name" value="BBE"/>
    <property type="match status" value="1"/>
</dbReference>
<evidence type="ECO:0000313" key="9">
    <source>
        <dbReference type="Proteomes" id="UP000829685"/>
    </source>
</evidence>
<dbReference type="InterPro" id="IPR016169">
    <property type="entry name" value="FAD-bd_PCMH_sub2"/>
</dbReference>
<dbReference type="InterPro" id="IPR016166">
    <property type="entry name" value="FAD-bd_PCMH"/>
</dbReference>
<evidence type="ECO:0000256" key="3">
    <source>
        <dbReference type="ARBA" id="ARBA00022630"/>
    </source>
</evidence>
<evidence type="ECO:0000313" key="8">
    <source>
        <dbReference type="EMBL" id="KAI1871151.1"/>
    </source>
</evidence>
<gene>
    <name evidence="8" type="ORF">JX265_006191</name>
</gene>
<dbReference type="Gene3D" id="3.40.462.20">
    <property type="match status" value="1"/>
</dbReference>
<dbReference type="PANTHER" id="PTHR42973">
    <property type="entry name" value="BINDING OXIDOREDUCTASE, PUTATIVE (AFU_ORTHOLOGUE AFUA_1G17690)-RELATED"/>
    <property type="match status" value="1"/>
</dbReference>
<keyword evidence="9" id="KW-1185">Reference proteome</keyword>
<protein>
    <recommendedName>
        <fullName evidence="7">FAD-binding PCMH-type domain-containing protein</fullName>
    </recommendedName>
</protein>
<name>A0A9Q0AME1_9PEZI</name>
<dbReference type="GO" id="GO:0016491">
    <property type="term" value="F:oxidoreductase activity"/>
    <property type="evidence" value="ECO:0007669"/>
    <property type="project" value="UniProtKB-KW"/>
</dbReference>
<evidence type="ECO:0000259" key="7">
    <source>
        <dbReference type="PROSITE" id="PS51387"/>
    </source>
</evidence>
<proteinExistence type="inferred from homology"/>
<feature type="chain" id="PRO_5040243637" description="FAD-binding PCMH-type domain-containing protein" evidence="6">
    <location>
        <begin position="25"/>
        <end position="524"/>
    </location>
</feature>
<dbReference type="SUPFAM" id="SSF55103">
    <property type="entry name" value="FAD-linked oxidases, C-terminal domain"/>
    <property type="match status" value="1"/>
</dbReference>
<evidence type="ECO:0000256" key="1">
    <source>
        <dbReference type="ARBA" id="ARBA00001974"/>
    </source>
</evidence>
<dbReference type="Gene3D" id="3.30.465.10">
    <property type="match status" value="1"/>
</dbReference>
<reference evidence="8" key="1">
    <citation type="submission" date="2021-03" db="EMBL/GenBank/DDBJ databases">
        <title>Revisited historic fungal species revealed as producer of novel bioactive compounds through whole genome sequencing and comparative genomics.</title>
        <authorList>
            <person name="Vignolle G.A."/>
            <person name="Hochenegger N."/>
            <person name="Mach R.L."/>
            <person name="Mach-Aigner A.R."/>
            <person name="Javad Rahimi M."/>
            <person name="Salim K.A."/>
            <person name="Chan C.M."/>
            <person name="Lim L.B.L."/>
            <person name="Cai F."/>
            <person name="Druzhinina I.S."/>
            <person name="U'Ren J.M."/>
            <person name="Derntl C."/>
        </authorList>
    </citation>
    <scope>NUCLEOTIDE SEQUENCE</scope>
    <source>
        <strain evidence="8">TUCIM 5799</strain>
    </source>
</reference>
<evidence type="ECO:0000256" key="5">
    <source>
        <dbReference type="ARBA" id="ARBA00023002"/>
    </source>
</evidence>
<organism evidence="8 9">
    <name type="scientific">Neoarthrinium moseri</name>
    <dbReference type="NCBI Taxonomy" id="1658444"/>
    <lineage>
        <taxon>Eukaryota</taxon>
        <taxon>Fungi</taxon>
        <taxon>Dikarya</taxon>
        <taxon>Ascomycota</taxon>
        <taxon>Pezizomycotina</taxon>
        <taxon>Sordariomycetes</taxon>
        <taxon>Xylariomycetidae</taxon>
        <taxon>Amphisphaeriales</taxon>
        <taxon>Apiosporaceae</taxon>
        <taxon>Neoarthrinium</taxon>
    </lineage>
</organism>
<keyword evidence="5" id="KW-0560">Oxidoreductase</keyword>
<comment type="similarity">
    <text evidence="2">Belongs to the oxygen-dependent FAD-linked oxidoreductase family.</text>
</comment>
<dbReference type="EMBL" id="JAFIMR010000013">
    <property type="protein sequence ID" value="KAI1871151.1"/>
    <property type="molecule type" value="Genomic_DNA"/>
</dbReference>
<dbReference type="GO" id="GO:0071949">
    <property type="term" value="F:FAD binding"/>
    <property type="evidence" value="ECO:0007669"/>
    <property type="project" value="InterPro"/>
</dbReference>
<dbReference type="InterPro" id="IPR050416">
    <property type="entry name" value="FAD-linked_Oxidoreductase"/>
</dbReference>
<dbReference type="InterPro" id="IPR016164">
    <property type="entry name" value="FAD-linked_Oxase-like_C"/>
</dbReference>
<sequence length="524" mass="59140">MANNNSWKTTLPWILLQWVNFVIGQESPLSYVPTYGDQQPLIWGQEGISLDALVSDRYLKFSLKKELERRLSNKATISLAGDESFTILNARYSNYKRPEYIAVVQAAEENDVVETVNYARSRGIPFAARAGGHSLTTSLRRIKNAIGIDIRGLKSAVYDEKKQLMTVGGGITTGEFANATYARGMEVTVGSCPCTGVLGVSLGAGIGRLQGKYGYLNDNLVSARLLLANGTVIRVSAKFNSDLFWAIRGAGHNFGIVVEATYQIYPQLNDGKHLVVDFEYALHQTEDVLAALNSISNPMPKEPTININLVYSGPEVDAAPYTKLFDKISPIWKDTKIATWDALPWATYNGLNNILCTPQGWARFPIKNFYAANAKSYDIPTIRSYINSWRSMNEKYEGRAMFSFMFESFAQQKIQELPDDATAYPWRHGSQHFLMIEGAYKDTELEQEIDEWLSEQQDKLIEGSGYGRLQQYVNYGHGSKDAPEALYGYEPWRLERLRRLKKEYDPEGWFNGYQPLLVMSELEF</sequence>
<comment type="caution">
    <text evidence="8">The sequence shown here is derived from an EMBL/GenBank/DDBJ whole genome shotgun (WGS) entry which is preliminary data.</text>
</comment>
<feature type="domain" description="FAD-binding PCMH-type" evidence="7">
    <location>
        <begin position="96"/>
        <end position="267"/>
    </location>
</feature>
<evidence type="ECO:0000256" key="2">
    <source>
        <dbReference type="ARBA" id="ARBA00005466"/>
    </source>
</evidence>
<dbReference type="Proteomes" id="UP000829685">
    <property type="component" value="Unassembled WGS sequence"/>
</dbReference>
<dbReference type="InterPro" id="IPR006094">
    <property type="entry name" value="Oxid_FAD_bind_N"/>
</dbReference>
<keyword evidence="3" id="KW-0285">Flavoprotein</keyword>
<dbReference type="InterPro" id="IPR012951">
    <property type="entry name" value="BBE"/>
</dbReference>
<keyword evidence="6" id="KW-0732">Signal</keyword>
<accession>A0A9Q0AME1</accession>
<dbReference type="AlphaFoldDB" id="A0A9Q0AME1"/>
<dbReference type="SUPFAM" id="SSF56176">
    <property type="entry name" value="FAD-binding/transporter-associated domain-like"/>
    <property type="match status" value="1"/>
</dbReference>